<evidence type="ECO:0000256" key="1">
    <source>
        <dbReference type="SAM" id="MobiDB-lite"/>
    </source>
</evidence>
<reference evidence="2" key="1">
    <citation type="submission" date="2020-05" db="EMBL/GenBank/DDBJ databases">
        <title>WGS assembly of Panicum virgatum.</title>
        <authorList>
            <person name="Lovell J.T."/>
            <person name="Jenkins J."/>
            <person name="Shu S."/>
            <person name="Juenger T.E."/>
            <person name="Schmutz J."/>
        </authorList>
    </citation>
    <scope>NUCLEOTIDE SEQUENCE</scope>
    <source>
        <strain evidence="2">AP13</strain>
    </source>
</reference>
<feature type="compositionally biased region" description="Basic and acidic residues" evidence="1">
    <location>
        <begin position="186"/>
        <end position="208"/>
    </location>
</feature>
<feature type="region of interest" description="Disordered" evidence="1">
    <location>
        <begin position="166"/>
        <end position="210"/>
    </location>
</feature>
<proteinExistence type="predicted"/>
<feature type="region of interest" description="Disordered" evidence="1">
    <location>
        <begin position="33"/>
        <end position="59"/>
    </location>
</feature>
<dbReference type="EMBL" id="CM029038">
    <property type="protein sequence ID" value="KAG2650592.1"/>
    <property type="molecule type" value="Genomic_DNA"/>
</dbReference>
<name>A0A8T0WND2_PANVG</name>
<feature type="region of interest" description="Disordered" evidence="1">
    <location>
        <begin position="1"/>
        <end position="21"/>
    </location>
</feature>
<sequence>MTVSIRQAGRMGCRSHHKPQRYRWQRVKSARILTSETRTRKQKSPRARPSTHDEEQGVGPLASGAWLPVRVAWVRRLAERRPAVAWRSGGRSFGIRLAERRPELRVLAERRPAEAWRSGGRSFGIRLAERRSELRVLAERRPAVAWRSGGRSFGIRLAEQRPELQDLPGRAAAEASGTWPPRRRARQGERRPEEERLERGARQGERRRGNYAWQGSAGFGTLGWECV</sequence>
<keyword evidence="3" id="KW-1185">Reference proteome</keyword>
<evidence type="ECO:0000313" key="3">
    <source>
        <dbReference type="Proteomes" id="UP000823388"/>
    </source>
</evidence>
<comment type="caution">
    <text evidence="2">The sequence shown here is derived from an EMBL/GenBank/DDBJ whole genome shotgun (WGS) entry which is preliminary data.</text>
</comment>
<gene>
    <name evidence="2" type="ORF">PVAP13_1NG163200</name>
</gene>
<dbReference type="Proteomes" id="UP000823388">
    <property type="component" value="Chromosome 1N"/>
</dbReference>
<protein>
    <submittedName>
        <fullName evidence="2">Uncharacterized protein</fullName>
    </submittedName>
</protein>
<organism evidence="2 3">
    <name type="scientific">Panicum virgatum</name>
    <name type="common">Blackwell switchgrass</name>
    <dbReference type="NCBI Taxonomy" id="38727"/>
    <lineage>
        <taxon>Eukaryota</taxon>
        <taxon>Viridiplantae</taxon>
        <taxon>Streptophyta</taxon>
        <taxon>Embryophyta</taxon>
        <taxon>Tracheophyta</taxon>
        <taxon>Spermatophyta</taxon>
        <taxon>Magnoliopsida</taxon>
        <taxon>Liliopsida</taxon>
        <taxon>Poales</taxon>
        <taxon>Poaceae</taxon>
        <taxon>PACMAD clade</taxon>
        <taxon>Panicoideae</taxon>
        <taxon>Panicodae</taxon>
        <taxon>Paniceae</taxon>
        <taxon>Panicinae</taxon>
        <taxon>Panicum</taxon>
        <taxon>Panicum sect. Hiantes</taxon>
    </lineage>
</organism>
<accession>A0A8T0WND2</accession>
<dbReference type="AlphaFoldDB" id="A0A8T0WND2"/>
<evidence type="ECO:0000313" key="2">
    <source>
        <dbReference type="EMBL" id="KAG2650592.1"/>
    </source>
</evidence>